<reference evidence="1 2" key="1">
    <citation type="submission" date="2016-01" db="EMBL/GenBank/DDBJ databases">
        <title>High potential of lignocellulose degradation of a new Verrucomicrobia species.</title>
        <authorList>
            <person name="Wang Y."/>
            <person name="Shi Y."/>
            <person name="Qiu Z."/>
            <person name="Liu S."/>
            <person name="Yang H."/>
        </authorList>
    </citation>
    <scope>NUCLEOTIDE SEQUENCE [LARGE SCALE GENOMIC DNA]</scope>
    <source>
        <strain evidence="1 2">TSB47</strain>
    </source>
</reference>
<evidence type="ECO:0000313" key="1">
    <source>
        <dbReference type="EMBL" id="OAM91065.1"/>
    </source>
</evidence>
<accession>A0A178IP94</accession>
<organism evidence="1 2">
    <name type="scientific">Termitidicoccus mucosus</name>
    <dbReference type="NCBI Taxonomy" id="1184151"/>
    <lineage>
        <taxon>Bacteria</taxon>
        <taxon>Pseudomonadati</taxon>
        <taxon>Verrucomicrobiota</taxon>
        <taxon>Opitutia</taxon>
        <taxon>Opitutales</taxon>
        <taxon>Opitutaceae</taxon>
        <taxon>Termitidicoccus</taxon>
    </lineage>
</organism>
<sequence length="288" mass="33442">MSQIRVSRRPSTNGVIALVVDHYPEDEWRRHESYRVYFDGVVKRAEQLGYHIECFFLLAPGMTASRIDRILQARGIRGLILAPPYFGNRRLNMRWSHYACVGTGYAWEQQQFDRVAHDHDQNAVLAFQNLRIRDYLRIGLVLPAFYVEGRGTRWLDGFLLCQHGIPEEQRLPPFIGSPEENSFADFKKWHAKWRPDALLTLYGHEMKWLEALHLRVPQDIGLACLIRPLDSFFAGIDDRYAEIGGAAVELTASKIGFNHYGIPQYPRLLLIDGQWIDGKSVRRRRRHS</sequence>
<dbReference type="Gene3D" id="3.40.50.2300">
    <property type="match status" value="2"/>
</dbReference>
<dbReference type="AlphaFoldDB" id="A0A178IP94"/>
<dbReference type="STRING" id="1184151.AW736_05395"/>
<dbReference type="InterPro" id="IPR028082">
    <property type="entry name" value="Peripla_BP_I"/>
</dbReference>
<proteinExistence type="predicted"/>
<dbReference type="SUPFAM" id="SSF53822">
    <property type="entry name" value="Periplasmic binding protein-like I"/>
    <property type="match status" value="1"/>
</dbReference>
<keyword evidence="2" id="KW-1185">Reference proteome</keyword>
<evidence type="ECO:0008006" key="3">
    <source>
        <dbReference type="Google" id="ProtNLM"/>
    </source>
</evidence>
<dbReference type="EMBL" id="LRRQ01000042">
    <property type="protein sequence ID" value="OAM91065.1"/>
    <property type="molecule type" value="Genomic_DNA"/>
</dbReference>
<name>A0A178IP94_9BACT</name>
<dbReference type="Proteomes" id="UP000078486">
    <property type="component" value="Unassembled WGS sequence"/>
</dbReference>
<evidence type="ECO:0000313" key="2">
    <source>
        <dbReference type="Proteomes" id="UP000078486"/>
    </source>
</evidence>
<comment type="caution">
    <text evidence="1">The sequence shown here is derived from an EMBL/GenBank/DDBJ whole genome shotgun (WGS) entry which is preliminary data.</text>
</comment>
<protein>
    <recommendedName>
        <fullName evidence="3">LacI family transcriptional regulator</fullName>
    </recommendedName>
</protein>
<gene>
    <name evidence="1" type="ORF">AW736_05395</name>
</gene>